<dbReference type="RefSeq" id="WP_093114798.1">
    <property type="nucleotide sequence ID" value="NZ_FODS01000001.1"/>
</dbReference>
<sequence>MPTEHPRKIFDALDAILDRECTALKDGNLEAIPSLLKEKEALFDRLQSLDHAARGELDALQSKVAHNQALVDGALHGIRTVADRLGNLRRVHSSLETYDSAGRRTSVPNNSQRHVEKRA</sequence>
<evidence type="ECO:0000256" key="1">
    <source>
        <dbReference type="SAM" id="MobiDB-lite"/>
    </source>
</evidence>
<proteinExistence type="predicted"/>
<accession>A0A1H8LPS0</accession>
<evidence type="ECO:0000313" key="2">
    <source>
        <dbReference type="EMBL" id="SEO07043.1"/>
    </source>
</evidence>
<gene>
    <name evidence="2" type="ORF">SAMN04490248_101237</name>
</gene>
<dbReference type="InterPro" id="IPR036679">
    <property type="entry name" value="FlgN-like_sf"/>
</dbReference>
<reference evidence="2 3" key="1">
    <citation type="submission" date="2016-10" db="EMBL/GenBank/DDBJ databases">
        <authorList>
            <person name="de Groot N.N."/>
        </authorList>
    </citation>
    <scope>NUCLEOTIDE SEQUENCE [LARGE SCALE GENOMIC DNA]</scope>
    <source>
        <strain evidence="2 3">DSM 27842</strain>
    </source>
</reference>
<evidence type="ECO:0000313" key="3">
    <source>
        <dbReference type="Proteomes" id="UP000198893"/>
    </source>
</evidence>
<feature type="region of interest" description="Disordered" evidence="1">
    <location>
        <begin position="96"/>
        <end position="119"/>
    </location>
</feature>
<organism evidence="2 3">
    <name type="scientific">Salinihabitans flavidus</name>
    <dbReference type="NCBI Taxonomy" id="569882"/>
    <lineage>
        <taxon>Bacteria</taxon>
        <taxon>Pseudomonadati</taxon>
        <taxon>Pseudomonadota</taxon>
        <taxon>Alphaproteobacteria</taxon>
        <taxon>Rhodobacterales</taxon>
        <taxon>Roseobacteraceae</taxon>
        <taxon>Salinihabitans</taxon>
    </lineage>
</organism>
<dbReference type="GO" id="GO:0044780">
    <property type="term" value="P:bacterial-type flagellum assembly"/>
    <property type="evidence" value="ECO:0007669"/>
    <property type="project" value="InterPro"/>
</dbReference>
<name>A0A1H8LPS0_9RHOB</name>
<dbReference type="SUPFAM" id="SSF140566">
    <property type="entry name" value="FlgN-like"/>
    <property type="match status" value="1"/>
</dbReference>
<dbReference type="STRING" id="569882.SAMN04490248_101237"/>
<dbReference type="EMBL" id="FODS01000001">
    <property type="protein sequence ID" value="SEO07043.1"/>
    <property type="molecule type" value="Genomic_DNA"/>
</dbReference>
<dbReference type="AlphaFoldDB" id="A0A1H8LPS0"/>
<keyword evidence="3" id="KW-1185">Reference proteome</keyword>
<dbReference type="OrthoDB" id="7862860at2"/>
<dbReference type="Proteomes" id="UP000198893">
    <property type="component" value="Unassembled WGS sequence"/>
</dbReference>
<dbReference type="Gene3D" id="1.20.58.300">
    <property type="entry name" value="FlgN-like"/>
    <property type="match status" value="1"/>
</dbReference>
<protein>
    <submittedName>
        <fullName evidence="2">FlgN protein</fullName>
    </submittedName>
</protein>